<keyword evidence="8" id="KW-1185">Reference proteome</keyword>
<evidence type="ECO:0000256" key="1">
    <source>
        <dbReference type="ARBA" id="ARBA00005417"/>
    </source>
</evidence>
<evidence type="ECO:0000259" key="6">
    <source>
        <dbReference type="PROSITE" id="PS50893"/>
    </source>
</evidence>
<evidence type="ECO:0000256" key="2">
    <source>
        <dbReference type="ARBA" id="ARBA00022448"/>
    </source>
</evidence>
<evidence type="ECO:0000256" key="5">
    <source>
        <dbReference type="ARBA" id="ARBA00022840"/>
    </source>
</evidence>
<accession>A0A1G8U1K9</accession>
<evidence type="ECO:0000313" key="7">
    <source>
        <dbReference type="EMBL" id="SDJ47617.1"/>
    </source>
</evidence>
<sequence length="241" mass="26236">MSVFGLKLEHLSFGYGADPVLKDVSFTVERGNFCALLGPNGAGKTSLFSLLTRLATTSTGRIEIAGIDLGTSPRAALARMGIVFQQMTLDLDLTVRRNLSYYAALRGLSGRDAERRIDAALERLELGEKSSVRARDLNGGHRRRTEIARCLLHDPEILLLDEPTVGLDPASRAAITDHVHRLCADEALTVLWATHLVDEVRAEDDLVILHRGGVLAHDTARRIAGGQTVEKVFLDMTAVTS</sequence>
<comment type="similarity">
    <text evidence="1">Belongs to the ABC transporter superfamily.</text>
</comment>
<keyword evidence="2" id="KW-0813">Transport</keyword>
<keyword evidence="5 7" id="KW-0067">ATP-binding</keyword>
<gene>
    <name evidence="7" type="ORF">SAMN04488026_101825</name>
</gene>
<dbReference type="PANTHER" id="PTHR42711:SF5">
    <property type="entry name" value="ABC TRANSPORTER ATP-BINDING PROTEIN NATA"/>
    <property type="match status" value="1"/>
</dbReference>
<dbReference type="SUPFAM" id="SSF52540">
    <property type="entry name" value="P-loop containing nucleoside triphosphate hydrolases"/>
    <property type="match status" value="1"/>
</dbReference>
<evidence type="ECO:0000313" key="8">
    <source>
        <dbReference type="Proteomes" id="UP000199382"/>
    </source>
</evidence>
<proteinExistence type="inferred from homology"/>
<dbReference type="GO" id="GO:0016887">
    <property type="term" value="F:ATP hydrolysis activity"/>
    <property type="evidence" value="ECO:0007669"/>
    <property type="project" value="InterPro"/>
</dbReference>
<dbReference type="OrthoDB" id="9778547at2"/>
<dbReference type="PANTHER" id="PTHR42711">
    <property type="entry name" value="ABC TRANSPORTER ATP-BINDING PROTEIN"/>
    <property type="match status" value="1"/>
</dbReference>
<dbReference type="STRING" id="571298.SAMN04488026_101825"/>
<dbReference type="AlphaFoldDB" id="A0A1G8U1K9"/>
<keyword evidence="3" id="KW-0536">Nodulation</keyword>
<keyword evidence="4" id="KW-0547">Nucleotide-binding</keyword>
<dbReference type="Gene3D" id="3.40.50.300">
    <property type="entry name" value="P-loop containing nucleotide triphosphate hydrolases"/>
    <property type="match status" value="1"/>
</dbReference>
<reference evidence="7 8" key="1">
    <citation type="submission" date="2016-10" db="EMBL/GenBank/DDBJ databases">
        <authorList>
            <person name="de Groot N.N."/>
        </authorList>
    </citation>
    <scope>NUCLEOTIDE SEQUENCE [LARGE SCALE GENOMIC DNA]</scope>
    <source>
        <strain evidence="7 8">DSM 25294</strain>
    </source>
</reference>
<dbReference type="EMBL" id="FNEK01000018">
    <property type="protein sequence ID" value="SDJ47617.1"/>
    <property type="molecule type" value="Genomic_DNA"/>
</dbReference>
<evidence type="ECO:0000256" key="4">
    <source>
        <dbReference type="ARBA" id="ARBA00022741"/>
    </source>
</evidence>
<dbReference type="InterPro" id="IPR027417">
    <property type="entry name" value="P-loop_NTPase"/>
</dbReference>
<dbReference type="InterPro" id="IPR003439">
    <property type="entry name" value="ABC_transporter-like_ATP-bd"/>
</dbReference>
<dbReference type="RefSeq" id="WP_093155041.1">
    <property type="nucleotide sequence ID" value="NZ_FNEK01000018.1"/>
</dbReference>
<dbReference type="SMART" id="SM00382">
    <property type="entry name" value="AAA"/>
    <property type="match status" value="1"/>
</dbReference>
<dbReference type="NCBIfam" id="TIGR03864">
    <property type="entry name" value="PQQ_ABC_ATP"/>
    <property type="match status" value="1"/>
</dbReference>
<dbReference type="InterPro" id="IPR003593">
    <property type="entry name" value="AAA+_ATPase"/>
</dbReference>
<evidence type="ECO:0000256" key="3">
    <source>
        <dbReference type="ARBA" id="ARBA00022458"/>
    </source>
</evidence>
<dbReference type="InterPro" id="IPR022467">
    <property type="entry name" value="ABC_transprt_ATP-bd_su_PQQ"/>
</dbReference>
<organism evidence="7 8">
    <name type="scientific">Aliiruegeria lutimaris</name>
    <dbReference type="NCBI Taxonomy" id="571298"/>
    <lineage>
        <taxon>Bacteria</taxon>
        <taxon>Pseudomonadati</taxon>
        <taxon>Pseudomonadota</taxon>
        <taxon>Alphaproteobacteria</taxon>
        <taxon>Rhodobacterales</taxon>
        <taxon>Roseobacteraceae</taxon>
        <taxon>Aliiruegeria</taxon>
    </lineage>
</organism>
<dbReference type="PROSITE" id="PS50893">
    <property type="entry name" value="ABC_TRANSPORTER_2"/>
    <property type="match status" value="1"/>
</dbReference>
<protein>
    <submittedName>
        <fullName evidence="7">ABC-2 type transport system ATP-binding protein</fullName>
    </submittedName>
</protein>
<dbReference type="Pfam" id="PF00005">
    <property type="entry name" value="ABC_tran"/>
    <property type="match status" value="1"/>
</dbReference>
<feature type="domain" description="ABC transporter" evidence="6">
    <location>
        <begin position="6"/>
        <end position="236"/>
    </location>
</feature>
<dbReference type="InterPro" id="IPR050763">
    <property type="entry name" value="ABC_transporter_ATP-binding"/>
</dbReference>
<name>A0A1G8U1K9_9RHOB</name>
<dbReference type="Proteomes" id="UP000199382">
    <property type="component" value="Unassembled WGS sequence"/>
</dbReference>
<dbReference type="GO" id="GO:0005524">
    <property type="term" value="F:ATP binding"/>
    <property type="evidence" value="ECO:0007669"/>
    <property type="project" value="UniProtKB-KW"/>
</dbReference>